<name>A0A847D5Q1_9LACT</name>
<proteinExistence type="predicted"/>
<comment type="caution">
    <text evidence="1">The sequence shown here is derived from an EMBL/GenBank/DDBJ whole genome shotgun (WGS) entry which is preliminary data.</text>
</comment>
<dbReference type="Proteomes" id="UP000589373">
    <property type="component" value="Unassembled WGS sequence"/>
</dbReference>
<accession>A0A847D5Q1</accession>
<reference evidence="1 2" key="1">
    <citation type="journal article" date="2020" name="Biotechnol. Biofuels">
        <title>New insights from the biogas microbiome by comprehensive genome-resolved metagenomics of nearly 1600 species originating from multiple anaerobic digesters.</title>
        <authorList>
            <person name="Campanaro S."/>
            <person name="Treu L."/>
            <person name="Rodriguez-R L.M."/>
            <person name="Kovalovszki A."/>
            <person name="Ziels R.M."/>
            <person name="Maus I."/>
            <person name="Zhu X."/>
            <person name="Kougias P.G."/>
            <person name="Basile A."/>
            <person name="Luo G."/>
            <person name="Schluter A."/>
            <person name="Konstantinidis K.T."/>
            <person name="Angelidaki I."/>
        </authorList>
    </citation>
    <scope>NUCLEOTIDE SEQUENCE [LARGE SCALE GENOMIC DNA]</scope>
    <source>
        <strain evidence="1">AS07pgkLD_105</strain>
    </source>
</reference>
<dbReference type="AlphaFoldDB" id="A0A847D5Q1"/>
<dbReference type="RefSeq" id="WP_276647424.1">
    <property type="nucleotide sequence ID" value="NZ_JAAZCD010000231.1"/>
</dbReference>
<protein>
    <submittedName>
        <fullName evidence="1">Uncharacterized protein</fullName>
    </submittedName>
</protein>
<dbReference type="EMBL" id="JAAZCD010000231">
    <property type="protein sequence ID" value="NLD32631.1"/>
    <property type="molecule type" value="Genomic_DNA"/>
</dbReference>
<gene>
    <name evidence="1" type="ORF">GX662_10330</name>
</gene>
<evidence type="ECO:0000313" key="2">
    <source>
        <dbReference type="Proteomes" id="UP000589373"/>
    </source>
</evidence>
<evidence type="ECO:0000313" key="1">
    <source>
        <dbReference type="EMBL" id="NLD32631.1"/>
    </source>
</evidence>
<organism evidence="1 2">
    <name type="scientific">Trichococcus flocculiformis</name>
    <dbReference type="NCBI Taxonomy" id="82803"/>
    <lineage>
        <taxon>Bacteria</taxon>
        <taxon>Bacillati</taxon>
        <taxon>Bacillota</taxon>
        <taxon>Bacilli</taxon>
        <taxon>Lactobacillales</taxon>
        <taxon>Carnobacteriaceae</taxon>
        <taxon>Trichococcus</taxon>
    </lineage>
</organism>
<sequence length="49" mass="5650">MNANEIEVVELNLEIDGYYEPMLKIIFINKNLTEAKKQEVVKALKAVNQ</sequence>